<reference evidence="10 11" key="1">
    <citation type="submission" date="2015-04" db="EMBL/GenBank/DDBJ databases">
        <title>Complete genome sequence of Schizopora paradoxa KUC8140, a cosmopolitan wood degrader in East Asia.</title>
        <authorList>
            <consortium name="DOE Joint Genome Institute"/>
            <person name="Min B."/>
            <person name="Park H."/>
            <person name="Jang Y."/>
            <person name="Kim J.-J."/>
            <person name="Kim K.H."/>
            <person name="Pangilinan J."/>
            <person name="Lipzen A."/>
            <person name="Riley R."/>
            <person name="Grigoriev I.V."/>
            <person name="Spatafora J.W."/>
            <person name="Choi I.-G."/>
        </authorList>
    </citation>
    <scope>NUCLEOTIDE SEQUENCE [LARGE SCALE GENOMIC DNA]</scope>
    <source>
        <strain evidence="10 11">KUC8140</strain>
    </source>
</reference>
<dbReference type="OrthoDB" id="9995434at2759"/>
<dbReference type="InterPro" id="IPR029149">
    <property type="entry name" value="Creatin/AminoP/Spt16_N"/>
</dbReference>
<feature type="compositionally biased region" description="Polar residues" evidence="6">
    <location>
        <begin position="26"/>
        <end position="38"/>
    </location>
</feature>
<protein>
    <submittedName>
        <fullName evidence="10">Creatinase/aminopeptidase</fullName>
    </submittedName>
</protein>
<dbReference type="CDD" id="cd01085">
    <property type="entry name" value="APP"/>
    <property type="match status" value="1"/>
</dbReference>
<dbReference type="InterPro" id="IPR000587">
    <property type="entry name" value="Creatinase_N"/>
</dbReference>
<feature type="compositionally biased region" description="Low complexity" evidence="6">
    <location>
        <begin position="1"/>
        <end position="25"/>
    </location>
</feature>
<evidence type="ECO:0000259" key="7">
    <source>
        <dbReference type="Pfam" id="PF00557"/>
    </source>
</evidence>
<dbReference type="Pfam" id="PF16188">
    <property type="entry name" value="Peptidase_M24_C"/>
    <property type="match status" value="1"/>
</dbReference>
<dbReference type="GO" id="GO:0005737">
    <property type="term" value="C:cytoplasm"/>
    <property type="evidence" value="ECO:0007669"/>
    <property type="project" value="UniProtKB-ARBA"/>
</dbReference>
<dbReference type="Pfam" id="PF16189">
    <property type="entry name" value="Creatinase_N_2"/>
    <property type="match status" value="1"/>
</dbReference>
<dbReference type="Pfam" id="PF01321">
    <property type="entry name" value="Creatinase_N"/>
    <property type="match status" value="1"/>
</dbReference>
<dbReference type="Gene3D" id="3.40.350.10">
    <property type="entry name" value="Creatinase/prolidase N-terminal domain"/>
    <property type="match status" value="2"/>
</dbReference>
<dbReference type="STRING" id="27342.A0A0H2RVG4"/>
<dbReference type="FunFam" id="3.40.350.10:FF:000003">
    <property type="entry name" value="Xaa-pro aminopeptidase P"/>
    <property type="match status" value="1"/>
</dbReference>
<name>A0A0H2RVG4_9AGAM</name>
<dbReference type="PANTHER" id="PTHR43763:SF17">
    <property type="entry name" value="AMINOPEPTIDASE P, CYTOPLASMIC-RELATED"/>
    <property type="match status" value="1"/>
</dbReference>
<accession>A0A0H2RVG4</accession>
<evidence type="ECO:0000259" key="9">
    <source>
        <dbReference type="Pfam" id="PF16188"/>
    </source>
</evidence>
<comment type="cofactor">
    <cofactor evidence="1">
        <name>Mn(2+)</name>
        <dbReference type="ChEBI" id="CHEBI:29035"/>
    </cofactor>
</comment>
<evidence type="ECO:0000256" key="1">
    <source>
        <dbReference type="ARBA" id="ARBA00001936"/>
    </source>
</evidence>
<sequence>MQSNLSPIPSASPTPTHTPTQSPRSGSSRPRLTPSNSQRSKESSRTERTERTVRSGRSVSNPVPPSAFQRRPGLHSSDSASTLVGSTLERKLSDGEADIPRRRTDTGARLMELRTLMEKDNLDYYVIPSEDAHGSEYVSDADKRREYISGFTGSAGQAIVSRSNAYLVTDSRYWLQAEEELDDNWGLVRAGLPDTPKDWAQFLTDRVAENARIGMDARMISYSQASALNSAVQRKSAKLVFPTQNLVDLIWKSKPIRSKQPITIQARRFAGEEAYNKLQKVRNWIAEHPPSRPSYVKASAEVKEEHRHVATLITSLSNIAWLLNLRGKDVQYNPVFYSYLFVGVDGLAPTVLFVDPSKLGADTEQYLQQLGVEVSPYNDLWSFLRRPTWGKGKVLIAQETSYAISLLLTHFRYTIAQEPAYVDTLKAVKNQTEIEGLRDAYLRDGASFVMWMAWLEDKLAKGYEITEWEAAQRLTEYRRKNDWYEGQAYEPISATGKNAALPHYSPKKDSASFIDRDTPYLNDSGAQYRDGTIDCTRTLHFGRPTPEQCEAYTRVLQGHISIDSAIFPEGTSGQQLDVLARRALWKEGLNYLHGTGHGFGSYLNVHEGPQSFSSSVPFVPGHVITNEPGFYNDGQWGVRIESALLVTRVRPRGANNQTSWLGFQRLTVVPIQTKMVKENMLTRDEIAWIKEHNKRCRDLLDPLIMHDKRAQKWLRRESERGIGMAPAGPGGFSIDWD</sequence>
<evidence type="ECO:0000259" key="8">
    <source>
        <dbReference type="Pfam" id="PF01321"/>
    </source>
</evidence>
<evidence type="ECO:0000256" key="3">
    <source>
        <dbReference type="ARBA" id="ARBA00022723"/>
    </source>
</evidence>
<dbReference type="GO" id="GO:0046872">
    <property type="term" value="F:metal ion binding"/>
    <property type="evidence" value="ECO:0007669"/>
    <property type="project" value="UniProtKB-KW"/>
</dbReference>
<dbReference type="SUPFAM" id="SSF53092">
    <property type="entry name" value="Creatinase/prolidase N-terminal domain"/>
    <property type="match status" value="1"/>
</dbReference>
<evidence type="ECO:0000313" key="10">
    <source>
        <dbReference type="EMBL" id="KLO16010.1"/>
    </source>
</evidence>
<evidence type="ECO:0000256" key="4">
    <source>
        <dbReference type="ARBA" id="ARBA00022801"/>
    </source>
</evidence>
<dbReference type="InterPro" id="IPR033740">
    <property type="entry name" value="Pept_M24B"/>
</dbReference>
<dbReference type="Proteomes" id="UP000053477">
    <property type="component" value="Unassembled WGS sequence"/>
</dbReference>
<gene>
    <name evidence="10" type="ORF">SCHPADRAFT_823715</name>
</gene>
<dbReference type="Pfam" id="PF00557">
    <property type="entry name" value="Peptidase_M24"/>
    <property type="match status" value="1"/>
</dbReference>
<feature type="region of interest" description="Disordered" evidence="6">
    <location>
        <begin position="1"/>
        <end position="104"/>
    </location>
</feature>
<dbReference type="Gene3D" id="3.90.230.10">
    <property type="entry name" value="Creatinase/methionine aminopeptidase superfamily"/>
    <property type="match status" value="1"/>
</dbReference>
<feature type="compositionally biased region" description="Basic and acidic residues" evidence="6">
    <location>
        <begin position="88"/>
        <end position="104"/>
    </location>
</feature>
<dbReference type="InterPro" id="IPR036005">
    <property type="entry name" value="Creatinase/aminopeptidase-like"/>
</dbReference>
<keyword evidence="10" id="KW-0031">Aminopeptidase</keyword>
<dbReference type="FunFam" id="3.90.230.10:FF:000007">
    <property type="entry name" value="Xaa-Pro aminopeptidase P"/>
    <property type="match status" value="1"/>
</dbReference>
<feature type="compositionally biased region" description="Polar residues" evidence="6">
    <location>
        <begin position="76"/>
        <end position="85"/>
    </location>
</feature>
<keyword evidence="3" id="KW-0479">Metal-binding</keyword>
<dbReference type="PANTHER" id="PTHR43763">
    <property type="entry name" value="XAA-PRO AMINOPEPTIDASE 1"/>
    <property type="match status" value="1"/>
</dbReference>
<dbReference type="GO" id="GO:0070006">
    <property type="term" value="F:metalloaminopeptidase activity"/>
    <property type="evidence" value="ECO:0007669"/>
    <property type="project" value="InterPro"/>
</dbReference>
<evidence type="ECO:0000256" key="6">
    <source>
        <dbReference type="SAM" id="MobiDB-lite"/>
    </source>
</evidence>
<feature type="domain" description="Peptidase M24 C-terminal" evidence="9">
    <location>
        <begin position="660"/>
        <end position="718"/>
    </location>
</feature>
<dbReference type="AlphaFoldDB" id="A0A0H2RVG4"/>
<keyword evidence="4" id="KW-0378">Hydrolase</keyword>
<keyword evidence="5" id="KW-0464">Manganese</keyword>
<comment type="similarity">
    <text evidence="2">Belongs to the peptidase M24B family.</text>
</comment>
<dbReference type="InterPro" id="IPR050422">
    <property type="entry name" value="X-Pro_aminopeptidase_P"/>
</dbReference>
<dbReference type="InterPro" id="IPR032416">
    <property type="entry name" value="Peptidase_M24_C"/>
</dbReference>
<organism evidence="10 11">
    <name type="scientific">Schizopora paradoxa</name>
    <dbReference type="NCBI Taxonomy" id="27342"/>
    <lineage>
        <taxon>Eukaryota</taxon>
        <taxon>Fungi</taxon>
        <taxon>Dikarya</taxon>
        <taxon>Basidiomycota</taxon>
        <taxon>Agaricomycotina</taxon>
        <taxon>Agaricomycetes</taxon>
        <taxon>Hymenochaetales</taxon>
        <taxon>Schizoporaceae</taxon>
        <taxon>Schizopora</taxon>
    </lineage>
</organism>
<keyword evidence="10" id="KW-0645">Protease</keyword>
<keyword evidence="11" id="KW-1185">Reference proteome</keyword>
<dbReference type="InterPro" id="IPR000994">
    <property type="entry name" value="Pept_M24"/>
</dbReference>
<feature type="domain" description="Creatinase N-terminal" evidence="8">
    <location>
        <begin position="109"/>
        <end position="235"/>
    </location>
</feature>
<dbReference type="InParanoid" id="A0A0H2RVG4"/>
<evidence type="ECO:0000256" key="5">
    <source>
        <dbReference type="ARBA" id="ARBA00023211"/>
    </source>
</evidence>
<evidence type="ECO:0000256" key="2">
    <source>
        <dbReference type="ARBA" id="ARBA00008766"/>
    </source>
</evidence>
<evidence type="ECO:0000313" key="11">
    <source>
        <dbReference type="Proteomes" id="UP000053477"/>
    </source>
</evidence>
<dbReference type="SUPFAM" id="SSF55920">
    <property type="entry name" value="Creatinase/aminopeptidase"/>
    <property type="match status" value="1"/>
</dbReference>
<feature type="compositionally biased region" description="Basic and acidic residues" evidence="6">
    <location>
        <begin position="39"/>
        <end position="53"/>
    </location>
</feature>
<dbReference type="EMBL" id="KQ085921">
    <property type="protein sequence ID" value="KLO16010.1"/>
    <property type="molecule type" value="Genomic_DNA"/>
</dbReference>
<feature type="domain" description="Peptidase M24" evidence="7">
    <location>
        <begin position="436"/>
        <end position="647"/>
    </location>
</feature>
<proteinExistence type="inferred from homology"/>